<dbReference type="STRING" id="5722.A2FAW8"/>
<dbReference type="GO" id="GO:0031490">
    <property type="term" value="F:chromatin DNA binding"/>
    <property type="evidence" value="ECO:0000318"/>
    <property type="project" value="GO_Central"/>
</dbReference>
<sequence>MSSQTSHNEVNNFLRLATESIAKGFTAAAQVAHEMHSYRESSIAAKRVFTLNPTSEKMLQLFPNFAPLVQAIYSIIEQIMIQISKTDADPNLWMTLGHGYLVIGDFPNAFSAYARAIRLNPNNNDIFFLYAYGIVYNHYNYKDHAQSCFTQVLAEKEKFIYYPDLVFRFAILLRSKGEYDKALEFFDISLHNPPNGLSDADIQFQRAYTLSLKRDNNSAFQIYQTLYQHYPNSIEAVEQYVWFLYLNKNNTMPNDEIQKIINEHRDHPNLTILSARIAMKENDTEKAYQSYRSCIPYWSENSYFWCALGCLYYRNGQEKDAEIAFSRSIYLDPNFEEAWLNLGLVLDSRPQMALEIYKQGKDRCVNSRELEKRIQSYSLPSHPTPTIIEVNDANFFEQVPLKFASQYVNAVPILPASLFGKATEGLNFEEFSTFPKSLFA</sequence>
<evidence type="ECO:0000256" key="3">
    <source>
        <dbReference type="PROSITE-ProRule" id="PRU00339"/>
    </source>
</evidence>
<evidence type="ECO:0000256" key="2">
    <source>
        <dbReference type="ARBA" id="ARBA00023242"/>
    </source>
</evidence>
<feature type="repeat" description="TPR" evidence="3">
    <location>
        <begin position="302"/>
        <end position="335"/>
    </location>
</feature>
<dbReference type="SUPFAM" id="SSF48452">
    <property type="entry name" value="TPR-like"/>
    <property type="match status" value="1"/>
</dbReference>
<dbReference type="InParanoid" id="A2FAW8"/>
<dbReference type="OrthoDB" id="418911at2759"/>
<comment type="subcellular location">
    <subcellularLocation>
        <location evidence="1">Nucleus</location>
    </subcellularLocation>
</comment>
<dbReference type="OMA" id="FNCELLL"/>
<evidence type="ECO:0000256" key="1">
    <source>
        <dbReference type="ARBA" id="ARBA00004123"/>
    </source>
</evidence>
<evidence type="ECO:0000313" key="5">
    <source>
        <dbReference type="Proteomes" id="UP000001542"/>
    </source>
</evidence>
<dbReference type="VEuPathDB" id="TrichDB:TVAGG3_0888330"/>
<dbReference type="GO" id="GO:0010468">
    <property type="term" value="P:regulation of gene expression"/>
    <property type="evidence" value="ECO:0000318"/>
    <property type="project" value="GO_Central"/>
</dbReference>
<keyword evidence="3" id="KW-0802">TPR repeat</keyword>
<dbReference type="PROSITE" id="PS50005">
    <property type="entry name" value="TPR"/>
    <property type="match status" value="3"/>
</dbReference>
<dbReference type="Proteomes" id="UP000001542">
    <property type="component" value="Unassembled WGS sequence"/>
</dbReference>
<dbReference type="VEuPathDB" id="TrichDB:TVAG_316100"/>
<dbReference type="InterPro" id="IPR019734">
    <property type="entry name" value="TPR_rpt"/>
</dbReference>
<dbReference type="SMART" id="SM00028">
    <property type="entry name" value="TPR"/>
    <property type="match status" value="6"/>
</dbReference>
<dbReference type="Pfam" id="PF13181">
    <property type="entry name" value="TPR_8"/>
    <property type="match status" value="1"/>
</dbReference>
<name>A2FAW8_TRIV3</name>
<dbReference type="eggNOG" id="KOG1124">
    <property type="taxonomic scope" value="Eukaryota"/>
</dbReference>
<dbReference type="InterPro" id="IPR051630">
    <property type="entry name" value="Corepressor-Demethylase"/>
</dbReference>
<reference evidence="4" key="1">
    <citation type="submission" date="2006-10" db="EMBL/GenBank/DDBJ databases">
        <authorList>
            <person name="Amadeo P."/>
            <person name="Zhao Q."/>
            <person name="Wortman J."/>
            <person name="Fraser-Liggett C."/>
            <person name="Carlton J."/>
        </authorList>
    </citation>
    <scope>NUCLEOTIDE SEQUENCE</scope>
    <source>
        <strain evidence="4">G3</strain>
    </source>
</reference>
<dbReference type="KEGG" id="tva:4755725"/>
<organism evidence="4 5">
    <name type="scientific">Trichomonas vaginalis (strain ATCC PRA-98 / G3)</name>
    <dbReference type="NCBI Taxonomy" id="412133"/>
    <lineage>
        <taxon>Eukaryota</taxon>
        <taxon>Metamonada</taxon>
        <taxon>Parabasalia</taxon>
        <taxon>Trichomonadida</taxon>
        <taxon>Trichomonadidae</taxon>
        <taxon>Trichomonas</taxon>
    </lineage>
</organism>
<dbReference type="GO" id="GO:0005634">
    <property type="term" value="C:nucleus"/>
    <property type="evidence" value="ECO:0007669"/>
    <property type="project" value="UniProtKB-SubCell"/>
</dbReference>
<dbReference type="AlphaFoldDB" id="A2FAW8"/>
<dbReference type="SMR" id="A2FAW8"/>
<dbReference type="PANTHER" id="PTHR14017">
    <property type="entry name" value="LYSINE-SPECIFIC DEMETHYLASE"/>
    <property type="match status" value="1"/>
</dbReference>
<keyword evidence="2" id="KW-0539">Nucleus</keyword>
<dbReference type="PROSITE" id="PS50293">
    <property type="entry name" value="TPR_REGION"/>
    <property type="match status" value="1"/>
</dbReference>
<dbReference type="EMBL" id="DS113694">
    <property type="protein sequence ID" value="EAX97945.1"/>
    <property type="molecule type" value="Genomic_DNA"/>
</dbReference>
<protein>
    <submittedName>
        <fullName evidence="4">TPR Domain containing protein</fullName>
    </submittedName>
</protein>
<dbReference type="Pfam" id="PF13174">
    <property type="entry name" value="TPR_6"/>
    <property type="match status" value="1"/>
</dbReference>
<accession>A2FAW8</accession>
<dbReference type="GO" id="GO:0000978">
    <property type="term" value="F:RNA polymerase II cis-regulatory region sequence-specific DNA binding"/>
    <property type="evidence" value="ECO:0000318"/>
    <property type="project" value="GO_Central"/>
</dbReference>
<dbReference type="PANTHER" id="PTHR14017:SF1">
    <property type="entry name" value="LD02225P"/>
    <property type="match status" value="1"/>
</dbReference>
<dbReference type="RefSeq" id="XP_001310875.1">
    <property type="nucleotide sequence ID" value="XM_001310874.1"/>
</dbReference>
<feature type="repeat" description="TPR" evidence="3">
    <location>
        <begin position="163"/>
        <end position="196"/>
    </location>
</feature>
<evidence type="ECO:0000313" key="4">
    <source>
        <dbReference type="EMBL" id="EAX97945.1"/>
    </source>
</evidence>
<proteinExistence type="predicted"/>
<feature type="repeat" description="TPR" evidence="3">
    <location>
        <begin position="90"/>
        <end position="123"/>
    </location>
</feature>
<keyword evidence="5" id="KW-1185">Reference proteome</keyword>
<gene>
    <name evidence="4" type="ORF">TVAG_316100</name>
</gene>
<dbReference type="InterPro" id="IPR011990">
    <property type="entry name" value="TPR-like_helical_dom_sf"/>
</dbReference>
<dbReference type="Gene3D" id="1.25.40.10">
    <property type="entry name" value="Tetratricopeptide repeat domain"/>
    <property type="match status" value="2"/>
</dbReference>
<reference evidence="4" key="2">
    <citation type="journal article" date="2007" name="Science">
        <title>Draft genome sequence of the sexually transmitted pathogen Trichomonas vaginalis.</title>
        <authorList>
            <person name="Carlton J.M."/>
            <person name="Hirt R.P."/>
            <person name="Silva J.C."/>
            <person name="Delcher A.L."/>
            <person name="Schatz M."/>
            <person name="Zhao Q."/>
            <person name="Wortman J.R."/>
            <person name="Bidwell S.L."/>
            <person name="Alsmark U.C.M."/>
            <person name="Besteiro S."/>
            <person name="Sicheritz-Ponten T."/>
            <person name="Noel C.J."/>
            <person name="Dacks J.B."/>
            <person name="Foster P.G."/>
            <person name="Simillion C."/>
            <person name="Van de Peer Y."/>
            <person name="Miranda-Saavedra D."/>
            <person name="Barton G.J."/>
            <person name="Westrop G.D."/>
            <person name="Mueller S."/>
            <person name="Dessi D."/>
            <person name="Fiori P.L."/>
            <person name="Ren Q."/>
            <person name="Paulsen I."/>
            <person name="Zhang H."/>
            <person name="Bastida-Corcuera F.D."/>
            <person name="Simoes-Barbosa A."/>
            <person name="Brown M.T."/>
            <person name="Hayes R.D."/>
            <person name="Mukherjee M."/>
            <person name="Okumura C.Y."/>
            <person name="Schneider R."/>
            <person name="Smith A.J."/>
            <person name="Vanacova S."/>
            <person name="Villalvazo M."/>
            <person name="Haas B.J."/>
            <person name="Pertea M."/>
            <person name="Feldblyum T.V."/>
            <person name="Utterback T.R."/>
            <person name="Shu C.L."/>
            <person name="Osoegawa K."/>
            <person name="de Jong P.J."/>
            <person name="Hrdy I."/>
            <person name="Horvathova L."/>
            <person name="Zubacova Z."/>
            <person name="Dolezal P."/>
            <person name="Malik S.B."/>
            <person name="Logsdon J.M. Jr."/>
            <person name="Henze K."/>
            <person name="Gupta A."/>
            <person name="Wang C.C."/>
            <person name="Dunne R.L."/>
            <person name="Upcroft J.A."/>
            <person name="Upcroft P."/>
            <person name="White O."/>
            <person name="Salzberg S.L."/>
            <person name="Tang P."/>
            <person name="Chiu C.-H."/>
            <person name="Lee Y.-S."/>
            <person name="Embley T.M."/>
            <person name="Coombs G.H."/>
            <person name="Mottram J.C."/>
            <person name="Tachezy J."/>
            <person name="Fraser-Liggett C.M."/>
            <person name="Johnson P.J."/>
        </authorList>
    </citation>
    <scope>NUCLEOTIDE SEQUENCE [LARGE SCALE GENOMIC DNA]</scope>
    <source>
        <strain evidence="4">G3</strain>
    </source>
</reference>